<feature type="transmembrane region" description="Helical" evidence="5">
    <location>
        <begin position="34"/>
        <end position="52"/>
    </location>
</feature>
<evidence type="ECO:0000256" key="4">
    <source>
        <dbReference type="ARBA" id="ARBA00023136"/>
    </source>
</evidence>
<organism evidence="7 8">
    <name type="scientific">Rhodanobacter lycopersici</name>
    <dbReference type="NCBI Taxonomy" id="3162487"/>
    <lineage>
        <taxon>Bacteria</taxon>
        <taxon>Pseudomonadati</taxon>
        <taxon>Pseudomonadota</taxon>
        <taxon>Gammaproteobacteria</taxon>
        <taxon>Lysobacterales</taxon>
        <taxon>Rhodanobacteraceae</taxon>
        <taxon>Rhodanobacter</taxon>
    </lineage>
</organism>
<evidence type="ECO:0000256" key="3">
    <source>
        <dbReference type="ARBA" id="ARBA00022989"/>
    </source>
</evidence>
<evidence type="ECO:0000259" key="6">
    <source>
        <dbReference type="Pfam" id="PF06271"/>
    </source>
</evidence>
<comment type="caution">
    <text evidence="7">The sequence shown here is derived from an EMBL/GenBank/DDBJ whole genome shotgun (WGS) entry which is preliminary data.</text>
</comment>
<dbReference type="PANTHER" id="PTHR38480:SF1">
    <property type="entry name" value="SLR0254 PROTEIN"/>
    <property type="match status" value="1"/>
</dbReference>
<dbReference type="EMBL" id="JBFOHK010000003">
    <property type="protein sequence ID" value="MEW9572425.1"/>
    <property type="molecule type" value="Genomic_DNA"/>
</dbReference>
<keyword evidence="2 5" id="KW-0812">Transmembrane</keyword>
<dbReference type="RefSeq" id="WP_367854497.1">
    <property type="nucleotide sequence ID" value="NZ_JBFOHK010000003.1"/>
</dbReference>
<sequence>MLDSVREIETPEGISLRLRAVGPLPRAQAWMIDTVIRLVLLMLGMAPLSLLGTGGRGLAMLLMFALLWAYWVICELWLDGQSLGKRALGLRVVNLDGTPVTWLPSVTRNLLRVVDALPGVYGVGLISTLVDPCARRLGDIVAGTMVVYAKEPPIGHQVAAAPAQPLHVPLAPEEQAALVDFAERADRLTPQRQEELANLLEPLTGCRDTAAVRRLLGYANGLLGRP</sequence>
<evidence type="ECO:0000313" key="8">
    <source>
        <dbReference type="Proteomes" id="UP001556220"/>
    </source>
</evidence>
<name>A0ABV3QF85_9GAMM</name>
<evidence type="ECO:0000313" key="7">
    <source>
        <dbReference type="EMBL" id="MEW9572425.1"/>
    </source>
</evidence>
<evidence type="ECO:0000256" key="2">
    <source>
        <dbReference type="ARBA" id="ARBA00022692"/>
    </source>
</evidence>
<evidence type="ECO:0000256" key="5">
    <source>
        <dbReference type="SAM" id="Phobius"/>
    </source>
</evidence>
<reference evidence="7 8" key="1">
    <citation type="submission" date="2024-06" db="EMBL/GenBank/DDBJ databases">
        <authorList>
            <person name="Woo H."/>
        </authorList>
    </citation>
    <scope>NUCLEOTIDE SEQUENCE [LARGE SCALE GENOMIC DNA]</scope>
    <source>
        <strain evidence="7 8">Si-c</strain>
    </source>
</reference>
<keyword evidence="8" id="KW-1185">Reference proteome</keyword>
<proteinExistence type="predicted"/>
<comment type="subcellular location">
    <subcellularLocation>
        <location evidence="1">Membrane</location>
        <topology evidence="1">Multi-pass membrane protein</topology>
    </subcellularLocation>
</comment>
<accession>A0ABV3QF85</accession>
<dbReference type="Pfam" id="PF06271">
    <property type="entry name" value="RDD"/>
    <property type="match status" value="1"/>
</dbReference>
<evidence type="ECO:0000256" key="1">
    <source>
        <dbReference type="ARBA" id="ARBA00004141"/>
    </source>
</evidence>
<keyword evidence="4 5" id="KW-0472">Membrane</keyword>
<keyword evidence="3 5" id="KW-1133">Transmembrane helix</keyword>
<feature type="transmembrane region" description="Helical" evidence="5">
    <location>
        <begin position="58"/>
        <end position="78"/>
    </location>
</feature>
<gene>
    <name evidence="7" type="ORF">ABQJ54_11750</name>
</gene>
<dbReference type="PANTHER" id="PTHR38480">
    <property type="entry name" value="SLR0254 PROTEIN"/>
    <property type="match status" value="1"/>
</dbReference>
<feature type="domain" description="RDD" evidence="6">
    <location>
        <begin position="22"/>
        <end position="143"/>
    </location>
</feature>
<dbReference type="InterPro" id="IPR010432">
    <property type="entry name" value="RDD"/>
</dbReference>
<protein>
    <submittedName>
        <fullName evidence="7">RDD family protein</fullName>
    </submittedName>
</protein>
<dbReference type="Proteomes" id="UP001556220">
    <property type="component" value="Unassembled WGS sequence"/>
</dbReference>